<keyword evidence="2" id="KW-1185">Reference proteome</keyword>
<gene>
    <name evidence="1" type="ORF">BDY19DRAFT_942742</name>
</gene>
<name>A0ACB8U5P4_9APHY</name>
<proteinExistence type="predicted"/>
<organism evidence="1 2">
    <name type="scientific">Irpex rosettiformis</name>
    <dbReference type="NCBI Taxonomy" id="378272"/>
    <lineage>
        <taxon>Eukaryota</taxon>
        <taxon>Fungi</taxon>
        <taxon>Dikarya</taxon>
        <taxon>Basidiomycota</taxon>
        <taxon>Agaricomycotina</taxon>
        <taxon>Agaricomycetes</taxon>
        <taxon>Polyporales</taxon>
        <taxon>Irpicaceae</taxon>
        <taxon>Irpex</taxon>
    </lineage>
</organism>
<evidence type="ECO:0000313" key="2">
    <source>
        <dbReference type="Proteomes" id="UP001055072"/>
    </source>
</evidence>
<dbReference type="Proteomes" id="UP001055072">
    <property type="component" value="Unassembled WGS sequence"/>
</dbReference>
<sequence length="975" mass="108035">MALMYGKEKDADYEIDNASHPGFCSFFARLPAKSPDTGTIRLFDRGDYYSVHGPDAHYIASHVYHTNTVIKYLGPGGKSGLASVTLSANSAKTFLREALTTRQLKIEIYVPDAGQGKRATKFKLDKEASPGNLQDVEDMLFGSVDIMSAPVVMAIKVASTPMAPGAPTNARTKTVGIAFADTSTRELGVADFVDNDCFSNTETLVIQLAVKEAIIHTGTTSGTTERDIELKKLKDVLERCNVVITERKPSEFKSGNVADDLMRLLNPSSIPSSSNVDAASALPQLNLPVAPGSLAALIAYLSLLSDPSNHGAYTIRTHDLTQFMRLDASALRALNLTEAGSNVSSNKNTTLFGLLNKCKTAQGSRLLGSWLKQPLVNLHEIRKRQDLVEVFVEDPNTRRAIQDEQLKLLPDMHRICKRFQKSVATLEDVVRVYQAVLKLEGLISSLEHIETTDENKTLIEETYLAKMKEYEESLSNYANMVQETIDLDELENHNFVVKPEYDEELEELAEKLKKTRDELDAEHKRVGRELELELDKKLHLENSQVHGYCFRISKNDQKSISGKKEYIDLATLKNGCYFTTRKLSNLATEYTETTNAYKAKQSKLVGEIVMTAATYTPILEAWNVVIAHLDVIIAFAHVAVNAPEAYVKPTVLEKGSGSLSLKDARHPCLEVQDDVSFIPNDVEMIKNESEFQIITGPNMGGKSTYIRQVGVIALLAQIGCFVPCSEARLPIFDSVLCRVGAGDSQLRGVSTFMAEMLETASILRSATKDSLIIIDELGRGTSTYDGFGLAWAISEHIASEIHAFCVFATHFHELTALDQQISHVKNLHVVAHVSTADSLSQKRDITLLYKVEPGVCDQSFGIHVAELANFPENVVKLAKRKADELEDFNSDRREIDADVPPEVIEEGTKLVEELLQAWVSQTSSSSRDGEDVVMEDSQEELSPEAQLEELKKCVERFRPRIEQNLWAQRVLESLG</sequence>
<protein>
    <submittedName>
        <fullName evidence="1">DNA mismatch repair protein</fullName>
    </submittedName>
</protein>
<reference evidence="1" key="1">
    <citation type="journal article" date="2021" name="Environ. Microbiol.">
        <title>Gene family expansions and transcriptome signatures uncover fungal adaptations to wood decay.</title>
        <authorList>
            <person name="Hage H."/>
            <person name="Miyauchi S."/>
            <person name="Viragh M."/>
            <person name="Drula E."/>
            <person name="Min B."/>
            <person name="Chaduli D."/>
            <person name="Navarro D."/>
            <person name="Favel A."/>
            <person name="Norest M."/>
            <person name="Lesage-Meessen L."/>
            <person name="Balint B."/>
            <person name="Merenyi Z."/>
            <person name="de Eugenio L."/>
            <person name="Morin E."/>
            <person name="Martinez A.T."/>
            <person name="Baldrian P."/>
            <person name="Stursova M."/>
            <person name="Martinez M.J."/>
            <person name="Novotny C."/>
            <person name="Magnuson J.K."/>
            <person name="Spatafora J.W."/>
            <person name="Maurice S."/>
            <person name="Pangilinan J."/>
            <person name="Andreopoulos W."/>
            <person name="LaButti K."/>
            <person name="Hundley H."/>
            <person name="Na H."/>
            <person name="Kuo A."/>
            <person name="Barry K."/>
            <person name="Lipzen A."/>
            <person name="Henrissat B."/>
            <person name="Riley R."/>
            <person name="Ahrendt S."/>
            <person name="Nagy L.G."/>
            <person name="Grigoriev I.V."/>
            <person name="Martin F."/>
            <person name="Rosso M.N."/>
        </authorList>
    </citation>
    <scope>NUCLEOTIDE SEQUENCE</scope>
    <source>
        <strain evidence="1">CBS 384.51</strain>
    </source>
</reference>
<dbReference type="EMBL" id="MU274910">
    <property type="protein sequence ID" value="KAI0089536.1"/>
    <property type="molecule type" value="Genomic_DNA"/>
</dbReference>
<evidence type="ECO:0000313" key="1">
    <source>
        <dbReference type="EMBL" id="KAI0089536.1"/>
    </source>
</evidence>
<accession>A0ACB8U5P4</accession>
<comment type="caution">
    <text evidence="1">The sequence shown here is derived from an EMBL/GenBank/DDBJ whole genome shotgun (WGS) entry which is preliminary data.</text>
</comment>